<protein>
    <submittedName>
        <fullName evidence="1">Uncharacterized protein</fullName>
    </submittedName>
</protein>
<evidence type="ECO:0000313" key="2">
    <source>
        <dbReference type="Proteomes" id="UP000027382"/>
    </source>
</evidence>
<dbReference type="Proteomes" id="UP000027382">
    <property type="component" value="Segment"/>
</dbReference>
<dbReference type="KEGG" id="vg:22276947"/>
<reference evidence="1" key="1">
    <citation type="journal article" date="2014" name="Virology">
        <title>The odd one out: Bacillus ACT bacteriophage CP-51 exhibits unusual properties compared to related Spounavirinae W.Ph. and Bastille.</title>
        <authorList>
            <person name="Klumpp J."/>
            <person name="Schmuki M."/>
            <person name="Sozhamannan S."/>
            <person name="Beyer W."/>
            <person name="Fouts D.E."/>
            <person name="Bernbach V."/>
            <person name="Calendar R."/>
            <person name="Loessner M.J."/>
        </authorList>
    </citation>
    <scope>NUCLEOTIDE SEQUENCE [LARGE SCALE GENOMIC DNA]</scope>
</reference>
<sequence>MTIVYCGGCTSATFSYYEGELEIGDWSVKPETVGSIPYHLLLSWALAHRLLSHYMMYLTSEHGRESSQLSTPWGYSLTGKTVVSKTTVLGSNPSTLVSAKAESSM</sequence>
<organism evidence="1 2">
    <name type="scientific">Bacillus phage CP-51</name>
    <dbReference type="NCBI Taxonomy" id="1391188"/>
    <lineage>
        <taxon>Viruses</taxon>
        <taxon>Duplodnaviria</taxon>
        <taxon>Heunggongvirae</taxon>
        <taxon>Uroviricota</taxon>
        <taxon>Caudoviricetes</taxon>
        <taxon>Herelleviridae</taxon>
        <taxon>Spounavirinae</taxon>
        <taxon>Siminovitchvirus</taxon>
        <taxon>Siminovitchvirus CP51</taxon>
    </lineage>
</organism>
<name>A0A068EP62_9CAUD</name>
<dbReference type="EMBL" id="KF554508">
    <property type="protein sequence ID" value="AID50439.1"/>
    <property type="molecule type" value="Genomic_DNA"/>
</dbReference>
<dbReference type="GeneID" id="22276947"/>
<accession>A0A068EP62</accession>
<dbReference type="RefSeq" id="YP_009099048.1">
    <property type="nucleotide sequence ID" value="NC_025423.1"/>
</dbReference>
<evidence type="ECO:0000313" key="1">
    <source>
        <dbReference type="EMBL" id="AID50439.1"/>
    </source>
</evidence>
<keyword evidence="2" id="KW-1185">Reference proteome</keyword>
<proteinExistence type="predicted"/>